<gene>
    <name evidence="1" type="ORF">GALL_461390</name>
</gene>
<name>A0A1J5PM29_9ZZZZ</name>
<reference evidence="1" key="1">
    <citation type="submission" date="2016-10" db="EMBL/GenBank/DDBJ databases">
        <title>Sequence of Gallionella enrichment culture.</title>
        <authorList>
            <person name="Poehlein A."/>
            <person name="Muehling M."/>
            <person name="Daniel R."/>
        </authorList>
    </citation>
    <scope>NUCLEOTIDE SEQUENCE</scope>
</reference>
<accession>A0A1J5PM29</accession>
<evidence type="ECO:0008006" key="2">
    <source>
        <dbReference type="Google" id="ProtNLM"/>
    </source>
</evidence>
<protein>
    <recommendedName>
        <fullName evidence="2">Filamentation induced by cAMP protein Fic</fullName>
    </recommendedName>
</protein>
<evidence type="ECO:0000313" key="1">
    <source>
        <dbReference type="EMBL" id="OIQ72234.1"/>
    </source>
</evidence>
<dbReference type="AlphaFoldDB" id="A0A1J5PM29"/>
<comment type="caution">
    <text evidence="1">The sequence shown here is derived from an EMBL/GenBank/DDBJ whole genome shotgun (WGS) entry which is preliminary data.</text>
</comment>
<sequence>MLKAWCEFFLDVCLDQVTFMTRCLDLDTLKQRVATLVRGRSDKGSAYRDEAILPLRHVLLAGPVSRVEFIRMTGLGERSGRTILSRLVKDGLLQSDTPKGEVRIGFPLDTLATLFPNLYPEAASTALD</sequence>
<proteinExistence type="predicted"/>
<organism evidence="1">
    <name type="scientific">mine drainage metagenome</name>
    <dbReference type="NCBI Taxonomy" id="410659"/>
    <lineage>
        <taxon>unclassified sequences</taxon>
        <taxon>metagenomes</taxon>
        <taxon>ecological metagenomes</taxon>
    </lineage>
</organism>
<dbReference type="EMBL" id="MLJW01003357">
    <property type="protein sequence ID" value="OIQ72234.1"/>
    <property type="molecule type" value="Genomic_DNA"/>
</dbReference>